<reference evidence="3 4" key="1">
    <citation type="submission" date="2018-10" db="EMBL/GenBank/DDBJ databases">
        <title>Sequencing the genomes of 1000 actinobacteria strains.</title>
        <authorList>
            <person name="Klenk H.-P."/>
        </authorList>
    </citation>
    <scope>NUCLEOTIDE SEQUENCE [LARGE SCALE GENOMIC DNA]</scope>
    <source>
        <strain evidence="3 4">DSM 45175</strain>
    </source>
</reference>
<gene>
    <name evidence="3" type="ORF">BDK92_2630</name>
</gene>
<keyword evidence="1" id="KW-0175">Coiled coil</keyword>
<evidence type="ECO:0000313" key="3">
    <source>
        <dbReference type="EMBL" id="RKR88319.1"/>
    </source>
</evidence>
<dbReference type="AlphaFoldDB" id="A0A495JK01"/>
<accession>A0A495JK01</accession>
<sequence>MTTPAQSHPDEPPRQEPSTTADRKTHLTLPLTAPFPTISAVETLHFDTGMVRYQMTGPRLTGSITIAADPAPTLTTPEERIRVELGFEPRPNTFRTDRPLVNGIEVSGTGNITPQLIPDMTYGNLGLRRTTRRRWDDAVPDHSAKYLTEAIRALLHRWTTLPQLHDLMHAHARHLAPTRLAHLRTYTIDRLRQREVDLHHKLADLHRELTAAEELAAELHTLATSPPPRQPTTTPETNPPRTQLL</sequence>
<dbReference type="EMBL" id="RBKT01000001">
    <property type="protein sequence ID" value="RKR88319.1"/>
    <property type="molecule type" value="Genomic_DNA"/>
</dbReference>
<proteinExistence type="predicted"/>
<feature type="region of interest" description="Disordered" evidence="2">
    <location>
        <begin position="1"/>
        <end position="23"/>
    </location>
</feature>
<feature type="region of interest" description="Disordered" evidence="2">
    <location>
        <begin position="222"/>
        <end position="245"/>
    </location>
</feature>
<evidence type="ECO:0000256" key="2">
    <source>
        <dbReference type="SAM" id="MobiDB-lite"/>
    </source>
</evidence>
<organism evidence="3 4">
    <name type="scientific">Micromonospora pisi</name>
    <dbReference type="NCBI Taxonomy" id="589240"/>
    <lineage>
        <taxon>Bacteria</taxon>
        <taxon>Bacillati</taxon>
        <taxon>Actinomycetota</taxon>
        <taxon>Actinomycetes</taxon>
        <taxon>Micromonosporales</taxon>
        <taxon>Micromonosporaceae</taxon>
        <taxon>Micromonospora</taxon>
    </lineage>
</organism>
<comment type="caution">
    <text evidence="3">The sequence shown here is derived from an EMBL/GenBank/DDBJ whole genome shotgun (WGS) entry which is preliminary data.</text>
</comment>
<name>A0A495JK01_9ACTN</name>
<protein>
    <submittedName>
        <fullName evidence="3">Uncharacterized protein</fullName>
    </submittedName>
</protein>
<feature type="coiled-coil region" evidence="1">
    <location>
        <begin position="188"/>
        <end position="222"/>
    </location>
</feature>
<evidence type="ECO:0000256" key="1">
    <source>
        <dbReference type="SAM" id="Coils"/>
    </source>
</evidence>
<keyword evidence="4" id="KW-1185">Reference proteome</keyword>
<feature type="compositionally biased region" description="Low complexity" evidence="2">
    <location>
        <begin position="231"/>
        <end position="245"/>
    </location>
</feature>
<evidence type="ECO:0000313" key="4">
    <source>
        <dbReference type="Proteomes" id="UP000277671"/>
    </source>
</evidence>
<dbReference type="Proteomes" id="UP000277671">
    <property type="component" value="Unassembled WGS sequence"/>
</dbReference>